<dbReference type="EMBL" id="LHXK01000016">
    <property type="protein sequence ID" value="KXA89973.1"/>
    <property type="molecule type" value="Genomic_DNA"/>
</dbReference>
<protein>
    <submittedName>
        <fullName evidence="1">Uncharacterized protein</fullName>
    </submittedName>
</protein>
<reference evidence="1 2" key="1">
    <citation type="journal article" date="2016" name="Sci. Rep.">
        <title>Metabolic traits of an uncultured archaeal lineage -MSBL1- from brine pools of the Red Sea.</title>
        <authorList>
            <person name="Mwirichia R."/>
            <person name="Alam I."/>
            <person name="Rashid M."/>
            <person name="Vinu M."/>
            <person name="Ba-Alawi W."/>
            <person name="Anthony Kamau A."/>
            <person name="Kamanda Ngugi D."/>
            <person name="Goker M."/>
            <person name="Klenk H.P."/>
            <person name="Bajic V."/>
            <person name="Stingl U."/>
        </authorList>
    </citation>
    <scope>NUCLEOTIDE SEQUENCE [LARGE SCALE GENOMIC DNA]</scope>
    <source>
        <strain evidence="1">SCGC-AAA259B11</strain>
    </source>
</reference>
<gene>
    <name evidence="1" type="ORF">AKJ61_01685</name>
</gene>
<proteinExistence type="predicted"/>
<dbReference type="AlphaFoldDB" id="A0A133U702"/>
<evidence type="ECO:0000313" key="1">
    <source>
        <dbReference type="EMBL" id="KXA89973.1"/>
    </source>
</evidence>
<dbReference type="Proteomes" id="UP000070184">
    <property type="component" value="Unassembled WGS sequence"/>
</dbReference>
<name>A0A133U702_9EURY</name>
<comment type="caution">
    <text evidence="1">The sequence shown here is derived from an EMBL/GenBank/DDBJ whole genome shotgun (WGS) entry which is preliminary data.</text>
</comment>
<sequence length="68" mass="7424">MGRRGGGPVPVSHSQSLPTTAKGAFFQAQLEKPSALFRPPVYDVRRLSRAPCFSFFTTARQGTEKIGK</sequence>
<organism evidence="1 2">
    <name type="scientific">candidate division MSBL1 archaeon SCGC-AAA259B11</name>
    <dbReference type="NCBI Taxonomy" id="1698260"/>
    <lineage>
        <taxon>Archaea</taxon>
        <taxon>Methanobacteriati</taxon>
        <taxon>Methanobacteriota</taxon>
        <taxon>candidate division MSBL1</taxon>
    </lineage>
</organism>
<accession>A0A133U702</accession>
<evidence type="ECO:0000313" key="2">
    <source>
        <dbReference type="Proteomes" id="UP000070184"/>
    </source>
</evidence>
<keyword evidence="2" id="KW-1185">Reference proteome</keyword>